<proteinExistence type="predicted"/>
<dbReference type="GO" id="GO:0050660">
    <property type="term" value="F:flavin adenine dinucleotide binding"/>
    <property type="evidence" value="ECO:0007669"/>
    <property type="project" value="InterPro"/>
</dbReference>
<dbReference type="EMBL" id="CAJOBJ010249804">
    <property type="protein sequence ID" value="CAF5092086.1"/>
    <property type="molecule type" value="Genomic_DNA"/>
</dbReference>
<gene>
    <name evidence="4" type="ORF">GIL414_LOCUS62282</name>
</gene>
<evidence type="ECO:0000256" key="1">
    <source>
        <dbReference type="ARBA" id="ARBA00022630"/>
    </source>
</evidence>
<evidence type="ECO:0000313" key="4">
    <source>
        <dbReference type="EMBL" id="CAF5092086.1"/>
    </source>
</evidence>
<dbReference type="InterPro" id="IPR004113">
    <property type="entry name" value="FAD-bd_oxidored_4_C"/>
</dbReference>
<comment type="caution">
    <text evidence="4">The sequence shown here is derived from an EMBL/GenBank/DDBJ whole genome shotgun (WGS) entry which is preliminary data.</text>
</comment>
<dbReference type="Pfam" id="PF02913">
    <property type="entry name" value="FAD-oxidase_C"/>
    <property type="match status" value="1"/>
</dbReference>
<reference evidence="4" key="1">
    <citation type="submission" date="2021-02" db="EMBL/GenBank/DDBJ databases">
        <authorList>
            <person name="Nowell W R."/>
        </authorList>
    </citation>
    <scope>NUCLEOTIDE SEQUENCE</scope>
</reference>
<dbReference type="AlphaFoldDB" id="A0A8S3EYE1"/>
<protein>
    <recommendedName>
        <fullName evidence="3">FAD-binding oxidoreductase/transferase type 4 C-terminal domain-containing protein</fullName>
    </recommendedName>
</protein>
<dbReference type="GO" id="GO:0003824">
    <property type="term" value="F:catalytic activity"/>
    <property type="evidence" value="ECO:0007669"/>
    <property type="project" value="InterPro"/>
</dbReference>
<evidence type="ECO:0000313" key="5">
    <source>
        <dbReference type="Proteomes" id="UP000681720"/>
    </source>
</evidence>
<keyword evidence="1" id="KW-0285">Flavoprotein</keyword>
<dbReference type="SUPFAM" id="SSF55103">
    <property type="entry name" value="FAD-linked oxidases, C-terminal domain"/>
    <property type="match status" value="1"/>
</dbReference>
<accession>A0A8S3EYE1</accession>
<feature type="domain" description="FAD-binding oxidoreductase/transferase type 4 C-terminal" evidence="3">
    <location>
        <begin position="1"/>
        <end position="47"/>
    </location>
</feature>
<dbReference type="Proteomes" id="UP000681720">
    <property type="component" value="Unassembled WGS sequence"/>
</dbReference>
<keyword evidence="2" id="KW-0274">FAD</keyword>
<dbReference type="InterPro" id="IPR016164">
    <property type="entry name" value="FAD-linked_Oxase-like_C"/>
</dbReference>
<name>A0A8S3EYE1_9BILA</name>
<evidence type="ECO:0000256" key="2">
    <source>
        <dbReference type="ARBA" id="ARBA00022827"/>
    </source>
</evidence>
<sequence>QSGLPVARIEFLDEKMVDACNRFSKLDLDVAPTLFLEFHGSKNNIEAQGKTAGMI</sequence>
<organism evidence="4 5">
    <name type="scientific">Rotaria magnacalcarata</name>
    <dbReference type="NCBI Taxonomy" id="392030"/>
    <lineage>
        <taxon>Eukaryota</taxon>
        <taxon>Metazoa</taxon>
        <taxon>Spiralia</taxon>
        <taxon>Gnathifera</taxon>
        <taxon>Rotifera</taxon>
        <taxon>Eurotatoria</taxon>
        <taxon>Bdelloidea</taxon>
        <taxon>Philodinida</taxon>
        <taxon>Philodinidae</taxon>
        <taxon>Rotaria</taxon>
    </lineage>
</organism>
<evidence type="ECO:0000259" key="3">
    <source>
        <dbReference type="Pfam" id="PF02913"/>
    </source>
</evidence>
<feature type="non-terminal residue" evidence="4">
    <location>
        <position position="1"/>
    </location>
</feature>